<name>A0ABX5AEB4_RATRA</name>
<dbReference type="EMBL" id="PSVT01000004">
    <property type="protein sequence ID" value="PPH79009.1"/>
    <property type="molecule type" value="Genomic_DNA"/>
</dbReference>
<reference evidence="3 4" key="1">
    <citation type="submission" date="2018-02" db="EMBL/GenBank/DDBJ databases">
        <title>Bacteriophage NCPPB3778 and a type I-E CRISPR drive the evolution of the US Biological Select Agent, Rathayibacter toxicus.</title>
        <authorList>
            <person name="Davis E.W.II."/>
            <person name="Tabima J.F."/>
            <person name="Weisberg A.J."/>
            <person name="Lopes L.D."/>
            <person name="Wiseman M.S."/>
            <person name="Wiseman M.S."/>
            <person name="Pupko T."/>
            <person name="Belcher M.S."/>
            <person name="Sechler A.J."/>
            <person name="Tancos M.A."/>
            <person name="Schroeder B.K."/>
            <person name="Murray T.D."/>
            <person name="Luster D.G."/>
            <person name="Schneider W.L."/>
            <person name="Rogers E."/>
            <person name="Andreote F.D."/>
            <person name="Grunwald N.J."/>
            <person name="Putnam M.L."/>
            <person name="Chang J.H."/>
        </authorList>
    </citation>
    <scope>NUCLEOTIDE SEQUENCE [LARGE SCALE GENOMIC DNA]</scope>
    <source>
        <strain evidence="3 4">AY1D6</strain>
    </source>
</reference>
<dbReference type="PROSITE" id="PS51318">
    <property type="entry name" value="TAT"/>
    <property type="match status" value="1"/>
</dbReference>
<dbReference type="Proteomes" id="UP000239698">
    <property type="component" value="Unassembled WGS sequence"/>
</dbReference>
<keyword evidence="2" id="KW-0732">Signal</keyword>
<evidence type="ECO:0000256" key="1">
    <source>
        <dbReference type="SAM" id="MobiDB-lite"/>
    </source>
</evidence>
<keyword evidence="4" id="KW-1185">Reference proteome</keyword>
<feature type="region of interest" description="Disordered" evidence="1">
    <location>
        <begin position="228"/>
        <end position="250"/>
    </location>
</feature>
<evidence type="ECO:0000313" key="3">
    <source>
        <dbReference type="EMBL" id="PPH79009.1"/>
    </source>
</evidence>
<evidence type="ECO:0000313" key="4">
    <source>
        <dbReference type="Proteomes" id="UP000239698"/>
    </source>
</evidence>
<comment type="caution">
    <text evidence="3">The sequence shown here is derived from an EMBL/GenBank/DDBJ whole genome shotgun (WGS) entry which is preliminary data.</text>
</comment>
<feature type="signal peptide" evidence="2">
    <location>
        <begin position="1"/>
        <end position="24"/>
    </location>
</feature>
<gene>
    <name evidence="3" type="ORF">C5C40_03455</name>
</gene>
<dbReference type="InterPro" id="IPR006311">
    <property type="entry name" value="TAT_signal"/>
</dbReference>
<accession>A0ABX5AEB4</accession>
<protein>
    <submittedName>
        <fullName evidence="3">Uncharacterized protein</fullName>
    </submittedName>
</protein>
<evidence type="ECO:0000256" key="2">
    <source>
        <dbReference type="SAM" id="SignalP"/>
    </source>
</evidence>
<organism evidence="3 4">
    <name type="scientific">Rathayibacter rathayi</name>
    <name type="common">Corynebacterium rathayi</name>
    <dbReference type="NCBI Taxonomy" id="33887"/>
    <lineage>
        <taxon>Bacteria</taxon>
        <taxon>Bacillati</taxon>
        <taxon>Actinomycetota</taxon>
        <taxon>Actinomycetes</taxon>
        <taxon>Micrococcales</taxon>
        <taxon>Microbacteriaceae</taxon>
        <taxon>Rathayibacter</taxon>
    </lineage>
</organism>
<proteinExistence type="predicted"/>
<feature type="chain" id="PRO_5045579851" evidence="2">
    <location>
        <begin position="25"/>
        <end position="250"/>
    </location>
</feature>
<sequence>MVSRKTRKHWIRAGAALASVAAVAAGSLVAAGSASAAHRVVEVSPAPYVWLDSDRFGAGTPLPVPGDATTLTVELPDSSVPADPATNSIDISLARTVDSFGGTSLSLNLTGYEDPAADAYAPTGVDRTGFILDLAAFLTVAAPSGSAEADLDLSAPTTSDRTLGGSFWAGGGTVTEAGTGDVIVLDSGVPGFFDLTGLRATVGTEDSADLRAPTQVLNGGASIAVKPPQEFYDRYSPSATPRRSGPRPFR</sequence>
<dbReference type="RefSeq" id="WP_104268221.1">
    <property type="nucleotide sequence ID" value="NZ_PSUS01000001.1"/>
</dbReference>